<feature type="transmembrane region" description="Helical" evidence="8">
    <location>
        <begin position="31"/>
        <end position="52"/>
    </location>
</feature>
<dbReference type="PANTHER" id="PTHR42703">
    <property type="entry name" value="NADH DEHYDROGENASE"/>
    <property type="match status" value="1"/>
</dbReference>
<reference evidence="10 11" key="1">
    <citation type="submission" date="2019-02" db="EMBL/GenBank/DDBJ databases">
        <title>Deep-cultivation of Planctomycetes and their phenomic and genomic characterization uncovers novel biology.</title>
        <authorList>
            <person name="Wiegand S."/>
            <person name="Jogler M."/>
            <person name="Boedeker C."/>
            <person name="Pinto D."/>
            <person name="Vollmers J."/>
            <person name="Rivas-Marin E."/>
            <person name="Kohn T."/>
            <person name="Peeters S.H."/>
            <person name="Heuer A."/>
            <person name="Rast P."/>
            <person name="Oberbeckmann S."/>
            <person name="Bunk B."/>
            <person name="Jeske O."/>
            <person name="Meyerdierks A."/>
            <person name="Storesund J.E."/>
            <person name="Kallscheuer N."/>
            <person name="Luecker S."/>
            <person name="Lage O.M."/>
            <person name="Pohl T."/>
            <person name="Merkel B.J."/>
            <person name="Hornburger P."/>
            <person name="Mueller R.-W."/>
            <person name="Bruemmer F."/>
            <person name="Labrenz M."/>
            <person name="Spormann A.M."/>
            <person name="Op den Camp H."/>
            <person name="Overmann J."/>
            <person name="Amann R."/>
            <person name="Jetten M.S.M."/>
            <person name="Mascher T."/>
            <person name="Medema M.H."/>
            <person name="Devos D.P."/>
            <person name="Kaster A.-K."/>
            <person name="Ovreas L."/>
            <person name="Rohde M."/>
            <person name="Galperin M.Y."/>
            <person name="Jogler C."/>
        </authorList>
    </citation>
    <scope>NUCLEOTIDE SEQUENCE [LARGE SCALE GENOMIC DNA]</scope>
    <source>
        <strain evidence="10 11">Mal4</strain>
    </source>
</reference>
<proteinExistence type="inferred from homology"/>
<dbReference type="KEGG" id="mri:Mal4_02590"/>
<keyword evidence="6 8" id="KW-0472">Membrane</keyword>
<feature type="transmembrane region" description="Helical" evidence="8">
    <location>
        <begin position="329"/>
        <end position="347"/>
    </location>
</feature>
<evidence type="ECO:0000256" key="4">
    <source>
        <dbReference type="ARBA" id="ARBA00022692"/>
    </source>
</evidence>
<dbReference type="Pfam" id="PF00361">
    <property type="entry name" value="Proton_antipo_M"/>
    <property type="match status" value="1"/>
</dbReference>
<feature type="transmembrane region" description="Helical" evidence="8">
    <location>
        <begin position="72"/>
        <end position="96"/>
    </location>
</feature>
<feature type="transmembrane region" description="Helical" evidence="8">
    <location>
        <begin position="304"/>
        <end position="323"/>
    </location>
</feature>
<dbReference type="NCBIfam" id="NF009306">
    <property type="entry name" value="PRK12663.1"/>
    <property type="match status" value="1"/>
</dbReference>
<feature type="transmembrane region" description="Helical" evidence="8">
    <location>
        <begin position="6"/>
        <end position="24"/>
    </location>
</feature>
<feature type="transmembrane region" description="Helical" evidence="8">
    <location>
        <begin position="402"/>
        <end position="422"/>
    </location>
</feature>
<protein>
    <submittedName>
        <fullName evidence="10">Na(+)/H(+) antiporter subunit D</fullName>
    </submittedName>
</protein>
<comment type="similarity">
    <text evidence="2">Belongs to the CPA3 antiporters (TC 2.A.63) subunit D family.</text>
</comment>
<evidence type="ECO:0000256" key="3">
    <source>
        <dbReference type="ARBA" id="ARBA00022475"/>
    </source>
</evidence>
<dbReference type="InterPro" id="IPR001750">
    <property type="entry name" value="ND/Mrp_TM"/>
</dbReference>
<evidence type="ECO:0000256" key="6">
    <source>
        <dbReference type="ARBA" id="ARBA00023136"/>
    </source>
</evidence>
<feature type="transmembrane region" description="Helical" evidence="8">
    <location>
        <begin position="108"/>
        <end position="126"/>
    </location>
</feature>
<dbReference type="RefSeq" id="WP_145366689.1">
    <property type="nucleotide sequence ID" value="NZ_CP036275.1"/>
</dbReference>
<feature type="transmembrane region" description="Helical" evidence="8">
    <location>
        <begin position="273"/>
        <end position="292"/>
    </location>
</feature>
<comment type="subcellular location">
    <subcellularLocation>
        <location evidence="1">Cell membrane</location>
        <topology evidence="1">Multi-pass membrane protein</topology>
    </subcellularLocation>
    <subcellularLocation>
        <location evidence="7">Membrane</location>
        <topology evidence="7">Multi-pass membrane protein</topology>
    </subcellularLocation>
</comment>
<sequence length="506" mass="54047">MNVLLVLPIAIPLATMAVLVLSWQSLRTQKVLGVGGAFALLAAAVALLVAVHRHDIVVLHVGGWPAPFGITLVADLLSGIMVLLASLVAASVSVYASVTVDEARIRFGFFRLFHLLMMGVCGAFLTGDVFNLYVWFEVMLIASFVLLSLGGEQGQLEGAIKYVTLNLMSSAVFLAAIGILYAATGTLNMADLSLKLRNFPDGNIVSALSMLFLIAFGTKAAAFPLFFWLPASYHTPPVAVSAVFAGLLTKVGVYALIRAFTLLFVSDTEFTHTLLHVVAGLTMITGVLGAMAQNEIRRILSFHIVSQIGYMMMGLALLTPLALAGSVFYITHHIVVKTNLFLIAGIVEQRFGSGRLDRIGGLSRSAPVLALLFFLSAMSLAGIPPLSGFFAKLILVRAGLEAGQFGIVVAALVVSLLTLFSMTKIWAEAFWKDPPTDADEQRPAAAAHPHRQLRLSYAPIIWLLATTVTIGVLAGPLARLSLAAAEQLLDQNAYVNAVLESHEVPQ</sequence>
<dbReference type="InterPro" id="IPR050586">
    <property type="entry name" value="CPA3_Na-H_Antiporter_D"/>
</dbReference>
<keyword evidence="4 7" id="KW-0812">Transmembrane</keyword>
<dbReference type="PRINTS" id="PR01437">
    <property type="entry name" value="NUOXDRDTASE4"/>
</dbReference>
<name>A0A517Z0H3_9PLAN</name>
<feature type="transmembrane region" description="Helical" evidence="8">
    <location>
        <begin position="162"/>
        <end position="184"/>
    </location>
</feature>
<feature type="transmembrane region" description="Helical" evidence="8">
    <location>
        <begin position="460"/>
        <end position="478"/>
    </location>
</feature>
<dbReference type="GO" id="GO:0008137">
    <property type="term" value="F:NADH dehydrogenase (ubiquinone) activity"/>
    <property type="evidence" value="ECO:0007669"/>
    <property type="project" value="InterPro"/>
</dbReference>
<evidence type="ECO:0000256" key="2">
    <source>
        <dbReference type="ARBA" id="ARBA00005346"/>
    </source>
</evidence>
<dbReference type="PANTHER" id="PTHR42703:SF1">
    <property type="entry name" value="NA(+)_H(+) ANTIPORTER SUBUNIT D1"/>
    <property type="match status" value="1"/>
</dbReference>
<feature type="transmembrane region" description="Helical" evidence="8">
    <location>
        <begin position="204"/>
        <end position="226"/>
    </location>
</feature>
<dbReference type="AlphaFoldDB" id="A0A517Z0H3"/>
<evidence type="ECO:0000256" key="8">
    <source>
        <dbReference type="SAM" id="Phobius"/>
    </source>
</evidence>
<feature type="domain" description="NADH:quinone oxidoreductase/Mrp antiporter transmembrane" evidence="9">
    <location>
        <begin position="127"/>
        <end position="418"/>
    </location>
</feature>
<evidence type="ECO:0000313" key="10">
    <source>
        <dbReference type="EMBL" id="QDU35976.1"/>
    </source>
</evidence>
<evidence type="ECO:0000259" key="9">
    <source>
        <dbReference type="Pfam" id="PF00361"/>
    </source>
</evidence>
<evidence type="ECO:0000256" key="1">
    <source>
        <dbReference type="ARBA" id="ARBA00004651"/>
    </source>
</evidence>
<accession>A0A517Z0H3</accession>
<dbReference type="EMBL" id="CP036275">
    <property type="protein sequence ID" value="QDU35976.1"/>
    <property type="molecule type" value="Genomic_DNA"/>
</dbReference>
<evidence type="ECO:0000313" key="11">
    <source>
        <dbReference type="Proteomes" id="UP000320496"/>
    </source>
</evidence>
<organism evidence="10 11">
    <name type="scientific">Maioricimonas rarisocia</name>
    <dbReference type="NCBI Taxonomy" id="2528026"/>
    <lineage>
        <taxon>Bacteria</taxon>
        <taxon>Pseudomonadati</taxon>
        <taxon>Planctomycetota</taxon>
        <taxon>Planctomycetia</taxon>
        <taxon>Planctomycetales</taxon>
        <taxon>Planctomycetaceae</taxon>
        <taxon>Maioricimonas</taxon>
    </lineage>
</organism>
<feature type="transmembrane region" description="Helical" evidence="8">
    <location>
        <begin position="368"/>
        <end position="390"/>
    </location>
</feature>
<evidence type="ECO:0000256" key="7">
    <source>
        <dbReference type="RuleBase" id="RU000320"/>
    </source>
</evidence>
<feature type="transmembrane region" description="Helical" evidence="8">
    <location>
        <begin position="132"/>
        <end position="150"/>
    </location>
</feature>
<keyword evidence="3" id="KW-1003">Cell membrane</keyword>
<gene>
    <name evidence="10" type="primary">mrpD</name>
    <name evidence="10" type="ORF">Mal4_02590</name>
</gene>
<dbReference type="GO" id="GO:0005886">
    <property type="term" value="C:plasma membrane"/>
    <property type="evidence" value="ECO:0007669"/>
    <property type="project" value="UniProtKB-SubCell"/>
</dbReference>
<keyword evidence="11" id="KW-1185">Reference proteome</keyword>
<evidence type="ECO:0000256" key="5">
    <source>
        <dbReference type="ARBA" id="ARBA00022989"/>
    </source>
</evidence>
<dbReference type="GO" id="GO:0042773">
    <property type="term" value="P:ATP synthesis coupled electron transport"/>
    <property type="evidence" value="ECO:0007669"/>
    <property type="project" value="InterPro"/>
</dbReference>
<keyword evidence="5 8" id="KW-1133">Transmembrane helix</keyword>
<dbReference type="InterPro" id="IPR003918">
    <property type="entry name" value="NADH_UbQ_OxRdtase"/>
</dbReference>
<dbReference type="Proteomes" id="UP000320496">
    <property type="component" value="Chromosome"/>
</dbReference>
<feature type="transmembrane region" description="Helical" evidence="8">
    <location>
        <begin position="238"/>
        <end position="261"/>
    </location>
</feature>
<dbReference type="OrthoDB" id="9811718at2"/>